<dbReference type="InterPro" id="IPR025893">
    <property type="entry name" value="Tocopherol_cyclase"/>
</dbReference>
<organism evidence="1">
    <name type="scientific">bioreactor metagenome</name>
    <dbReference type="NCBI Taxonomy" id="1076179"/>
    <lineage>
        <taxon>unclassified sequences</taxon>
        <taxon>metagenomes</taxon>
        <taxon>ecological metagenomes</taxon>
    </lineage>
</organism>
<reference evidence="1" key="1">
    <citation type="submission" date="2019-08" db="EMBL/GenBank/DDBJ databases">
        <authorList>
            <person name="Kucharzyk K."/>
            <person name="Murdoch R.W."/>
            <person name="Higgins S."/>
            <person name="Loffler F."/>
        </authorList>
    </citation>
    <scope>NUCLEOTIDE SEQUENCE</scope>
</reference>
<gene>
    <name evidence="1" type="ORF">SDC9_61838</name>
</gene>
<evidence type="ECO:0008006" key="2">
    <source>
        <dbReference type="Google" id="ProtNLM"/>
    </source>
</evidence>
<dbReference type="SUPFAM" id="SSF159245">
    <property type="entry name" value="AttH-like"/>
    <property type="match status" value="1"/>
</dbReference>
<name>A0A644XHP1_9ZZZZ</name>
<comment type="caution">
    <text evidence="1">The sequence shown here is derived from an EMBL/GenBank/DDBJ whole genome shotgun (WGS) entry which is preliminary data.</text>
</comment>
<dbReference type="GO" id="GO:0009976">
    <property type="term" value="F:tocopherol cyclase activity"/>
    <property type="evidence" value="ECO:0007669"/>
    <property type="project" value="InterPro"/>
</dbReference>
<dbReference type="Pfam" id="PF14249">
    <property type="entry name" value="Tocopherol_cycl"/>
    <property type="match status" value="1"/>
</dbReference>
<dbReference type="EMBL" id="VSSQ01002447">
    <property type="protein sequence ID" value="MPM15467.1"/>
    <property type="molecule type" value="Genomic_DNA"/>
</dbReference>
<dbReference type="AlphaFoldDB" id="A0A644XHP1"/>
<protein>
    <recommendedName>
        <fullName evidence="2">Tocopherol cyclase</fullName>
    </recommendedName>
</protein>
<proteinExistence type="predicted"/>
<accession>A0A644XHP1</accession>
<evidence type="ECO:0000313" key="1">
    <source>
        <dbReference type="EMBL" id="MPM15467.1"/>
    </source>
</evidence>
<sequence>MANISDKQRDHFMLRGPLAKRGYDWWWHNFTAEDPATGEQQPFFIEFFGCNPGLAEDEPVFGQSPERKKDGKKPSYLMVKVGWWGEHAGQLHRFFAWKDVSLAYDKELEIKAGNCFCSETRTMGRIELTEEEAKAHPEYMCNGGTLEWDIAIDKKIAFHVGYGASKFFQRLNAFEMFWHAEGMKTAYSGTVKLNGREFVVKPETCYGYADKNWGGDFTSPWVWLSSNNLVSKVTGKRLTNSVFNIGGGRPKVLGVALDRKLLSDFFYEGKSYEFNFSKFWTLCRTEFKGEETDTEILWHVRQETTTAVMDVSIRCSKKDMLLINYEAPNGKKLHNRLWNGGNGTGVIKLYRKKGGKAVLLDEIEAKNIGCEYGEYGE</sequence>